<feature type="domain" description="DUF6542" evidence="3">
    <location>
        <begin position="127"/>
        <end position="241"/>
    </location>
</feature>
<dbReference type="OrthoDB" id="4334282at2"/>
<keyword evidence="2" id="KW-0812">Transmembrane</keyword>
<gene>
    <name evidence="4" type="ORF">SAMN05216259_103462</name>
</gene>
<dbReference type="RefSeq" id="WP_093783683.1">
    <property type="nucleotide sequence ID" value="NZ_FNIE01000003.1"/>
</dbReference>
<keyword evidence="2" id="KW-1133">Transmembrane helix</keyword>
<feature type="transmembrane region" description="Helical" evidence="2">
    <location>
        <begin position="179"/>
        <end position="198"/>
    </location>
</feature>
<evidence type="ECO:0000313" key="5">
    <source>
        <dbReference type="Proteomes" id="UP000199341"/>
    </source>
</evidence>
<keyword evidence="2" id="KW-0472">Membrane</keyword>
<feature type="region of interest" description="Disordered" evidence="1">
    <location>
        <begin position="36"/>
        <end position="120"/>
    </location>
</feature>
<evidence type="ECO:0000259" key="3">
    <source>
        <dbReference type="Pfam" id="PF20177"/>
    </source>
</evidence>
<name>A0A1H0AA68_9ACTN</name>
<dbReference type="InterPro" id="IPR046672">
    <property type="entry name" value="DUF6542"/>
</dbReference>
<feature type="compositionally biased region" description="Low complexity" evidence="1">
    <location>
        <begin position="68"/>
        <end position="114"/>
    </location>
</feature>
<reference evidence="4 5" key="1">
    <citation type="submission" date="2016-10" db="EMBL/GenBank/DDBJ databases">
        <authorList>
            <person name="de Groot N.N."/>
        </authorList>
    </citation>
    <scope>NUCLEOTIDE SEQUENCE [LARGE SCALE GENOMIC DNA]</scope>
    <source>
        <strain evidence="4 5">CGMCC 4.2022</strain>
    </source>
</reference>
<evidence type="ECO:0000313" key="4">
    <source>
        <dbReference type="EMBL" id="SDN30181.1"/>
    </source>
</evidence>
<feature type="region of interest" description="Disordered" evidence="1">
    <location>
        <begin position="1"/>
        <end position="23"/>
    </location>
</feature>
<evidence type="ECO:0000256" key="2">
    <source>
        <dbReference type="SAM" id="Phobius"/>
    </source>
</evidence>
<dbReference type="AlphaFoldDB" id="A0A1H0AA68"/>
<dbReference type="EMBL" id="FNIE01000003">
    <property type="protein sequence ID" value="SDN30181.1"/>
    <property type="molecule type" value="Genomic_DNA"/>
</dbReference>
<feature type="transmembrane region" description="Helical" evidence="2">
    <location>
        <begin position="210"/>
        <end position="239"/>
    </location>
</feature>
<dbReference type="Pfam" id="PF20177">
    <property type="entry name" value="DUF6542"/>
    <property type="match status" value="1"/>
</dbReference>
<dbReference type="Proteomes" id="UP000199341">
    <property type="component" value="Unassembled WGS sequence"/>
</dbReference>
<protein>
    <recommendedName>
        <fullName evidence="3">DUF6542 domain-containing protein</fullName>
    </recommendedName>
</protein>
<accession>A0A1H0AA68</accession>
<sequence length="261" mass="26205">MDQHSTRTGTAPRPAPAAVPVRPAGPVAAAVRRLRTLPGGGSTGGTGGTGVAGGADSTGVTSGTQAWTAGTTRTSRPAGTGRTGTPRTDGTVGSAAPTRAARAQTPRATGTTRAARTRTRTARLRPRLTGLGTAALVTVVTVLAGLLDSLLFHGPGTFFGVVFVLVCAAAAVYVRPYDLVAAPVAAPIAFALGIVLTADGGSGGLVGHLVAVFTGLALMTGWLYTGTVLAAVIVGVRALRQPSRRRRSRRCSAAPRGRSPR</sequence>
<organism evidence="4 5">
    <name type="scientific">Actinacidiphila guanduensis</name>
    <dbReference type="NCBI Taxonomy" id="310781"/>
    <lineage>
        <taxon>Bacteria</taxon>
        <taxon>Bacillati</taxon>
        <taxon>Actinomycetota</taxon>
        <taxon>Actinomycetes</taxon>
        <taxon>Kitasatosporales</taxon>
        <taxon>Streptomycetaceae</taxon>
        <taxon>Actinacidiphila</taxon>
    </lineage>
</organism>
<evidence type="ECO:0000256" key="1">
    <source>
        <dbReference type="SAM" id="MobiDB-lite"/>
    </source>
</evidence>
<proteinExistence type="predicted"/>
<feature type="transmembrane region" description="Helical" evidence="2">
    <location>
        <begin position="128"/>
        <end position="147"/>
    </location>
</feature>
<keyword evidence="5" id="KW-1185">Reference proteome</keyword>
<feature type="compositionally biased region" description="Gly residues" evidence="1">
    <location>
        <begin position="38"/>
        <end position="53"/>
    </location>
</feature>
<feature type="transmembrane region" description="Helical" evidence="2">
    <location>
        <begin position="153"/>
        <end position="174"/>
    </location>
</feature>